<evidence type="ECO:0000313" key="1">
    <source>
        <dbReference type="EMBL" id="CAG2061092.1"/>
    </source>
</evidence>
<dbReference type="EMBL" id="CAJPIN010014535">
    <property type="protein sequence ID" value="CAG2061092.1"/>
    <property type="molecule type" value="Genomic_DNA"/>
</dbReference>
<name>A0ABN7P5A1_TIMPD</name>
<proteinExistence type="predicted"/>
<protein>
    <submittedName>
        <fullName evidence="1">Uncharacterized protein</fullName>
    </submittedName>
</protein>
<organism evidence="1 2">
    <name type="scientific">Timema podura</name>
    <name type="common">Walking stick</name>
    <dbReference type="NCBI Taxonomy" id="61482"/>
    <lineage>
        <taxon>Eukaryota</taxon>
        <taxon>Metazoa</taxon>
        <taxon>Ecdysozoa</taxon>
        <taxon>Arthropoda</taxon>
        <taxon>Hexapoda</taxon>
        <taxon>Insecta</taxon>
        <taxon>Pterygota</taxon>
        <taxon>Neoptera</taxon>
        <taxon>Polyneoptera</taxon>
        <taxon>Phasmatodea</taxon>
        <taxon>Timematodea</taxon>
        <taxon>Timematoidea</taxon>
        <taxon>Timematidae</taxon>
        <taxon>Timema</taxon>
    </lineage>
</organism>
<accession>A0ABN7P5A1</accession>
<gene>
    <name evidence="1" type="ORF">TPAB3V08_LOCUS8047</name>
</gene>
<keyword evidence="2" id="KW-1185">Reference proteome</keyword>
<reference evidence="1" key="1">
    <citation type="submission" date="2021-03" db="EMBL/GenBank/DDBJ databases">
        <authorList>
            <person name="Tran Van P."/>
        </authorList>
    </citation>
    <scope>NUCLEOTIDE SEQUENCE</scope>
</reference>
<sequence length="37" mass="4121">MSTANQVSPLVAVTLQQPELCGYRTFQLVVVVKLFHC</sequence>
<comment type="caution">
    <text evidence="1">The sequence shown here is derived from an EMBL/GenBank/DDBJ whole genome shotgun (WGS) entry which is preliminary data.</text>
</comment>
<evidence type="ECO:0000313" key="2">
    <source>
        <dbReference type="Proteomes" id="UP001153148"/>
    </source>
</evidence>
<dbReference type="Proteomes" id="UP001153148">
    <property type="component" value="Unassembled WGS sequence"/>
</dbReference>